<gene>
    <name evidence="1" type="primary">g5852</name>
    <name evidence="1" type="ORF">NpPPO83_00005852</name>
</gene>
<protein>
    <submittedName>
        <fullName evidence="1">Uncharacterized protein</fullName>
    </submittedName>
</protein>
<sequence length="260" mass="29107">MVCFFEGPNLPSSINGAIPTFGVNPSNTNFLAATGSFTNKKDEICTFPKSYTGNKDGENTITPYIMGDFVTRGATARATLPCKGLNGAKTYTSFQCPQVTYNRMAQGTFTMFFVAPTGPEFKPYVFAVSSPTTATDYVYETAISSTTLAPAPTTTNFITQTSGTSTITITLSPEPSTTHGDDRNCLNGDGVCWKLPIEHLFYHIYVRFFHFHFHFYVRILHSFRINRFHSDHYFHQYEYGVFDVDNFLNNFGYSNPSDMP</sequence>
<dbReference type="Proteomes" id="UP001165186">
    <property type="component" value="Unassembled WGS sequence"/>
</dbReference>
<evidence type="ECO:0000313" key="2">
    <source>
        <dbReference type="Proteomes" id="UP001165186"/>
    </source>
</evidence>
<organism evidence="1 2">
    <name type="scientific">Neofusicoccum parvum</name>
    <dbReference type="NCBI Taxonomy" id="310453"/>
    <lineage>
        <taxon>Eukaryota</taxon>
        <taxon>Fungi</taxon>
        <taxon>Dikarya</taxon>
        <taxon>Ascomycota</taxon>
        <taxon>Pezizomycotina</taxon>
        <taxon>Dothideomycetes</taxon>
        <taxon>Dothideomycetes incertae sedis</taxon>
        <taxon>Botryosphaeriales</taxon>
        <taxon>Botryosphaeriaceae</taxon>
        <taxon>Neofusicoccum</taxon>
    </lineage>
</organism>
<comment type="caution">
    <text evidence="1">The sequence shown here is derived from an EMBL/GenBank/DDBJ whole genome shotgun (WGS) entry which is preliminary data.</text>
</comment>
<evidence type="ECO:0000313" key="1">
    <source>
        <dbReference type="EMBL" id="GME24711.1"/>
    </source>
</evidence>
<reference evidence="1" key="1">
    <citation type="submission" date="2024-09" db="EMBL/GenBank/DDBJ databases">
        <title>Draft Genome Sequences of Neofusicoccum parvum.</title>
        <authorList>
            <person name="Ashida A."/>
            <person name="Camagna M."/>
            <person name="Tanaka A."/>
            <person name="Takemoto D."/>
        </authorList>
    </citation>
    <scope>NUCLEOTIDE SEQUENCE</scope>
    <source>
        <strain evidence="1">PPO83</strain>
    </source>
</reference>
<proteinExistence type="predicted"/>
<name>A0ACB5RW43_9PEZI</name>
<dbReference type="EMBL" id="BSXG01000015">
    <property type="protein sequence ID" value="GME24711.1"/>
    <property type="molecule type" value="Genomic_DNA"/>
</dbReference>
<keyword evidence="2" id="KW-1185">Reference proteome</keyword>
<accession>A0ACB5RW43</accession>